<dbReference type="Gene3D" id="3.30.70.1990">
    <property type="match status" value="1"/>
</dbReference>
<proteinExistence type="predicted"/>
<dbReference type="Proteomes" id="UP001255601">
    <property type="component" value="Unassembled WGS sequence"/>
</dbReference>
<dbReference type="PANTHER" id="PTHR42923">
    <property type="entry name" value="PROTOPORPHYRINOGEN OXIDASE"/>
    <property type="match status" value="1"/>
</dbReference>
<accession>A0AAJ2EUW4</accession>
<protein>
    <submittedName>
        <fullName evidence="2">NAD/FAD-binding protein</fullName>
    </submittedName>
</protein>
<dbReference type="Gene3D" id="1.10.405.20">
    <property type="match status" value="1"/>
</dbReference>
<dbReference type="InterPro" id="IPR036188">
    <property type="entry name" value="FAD/NAD-bd_sf"/>
</dbReference>
<name>A0AAJ2EUW4_9HYPH</name>
<dbReference type="Gene3D" id="3.50.50.60">
    <property type="entry name" value="FAD/NAD(P)-binding domain"/>
    <property type="match status" value="1"/>
</dbReference>
<comment type="caution">
    <text evidence="2">The sequence shown here is derived from an EMBL/GenBank/DDBJ whole genome shotgun (WGS) entry which is preliminary data.</text>
</comment>
<dbReference type="InterPro" id="IPR050464">
    <property type="entry name" value="Zeta_carotene_desat/Oxidored"/>
</dbReference>
<evidence type="ECO:0000259" key="1">
    <source>
        <dbReference type="Pfam" id="PF01593"/>
    </source>
</evidence>
<feature type="domain" description="Amine oxidase" evidence="1">
    <location>
        <begin position="53"/>
        <end position="374"/>
    </location>
</feature>
<dbReference type="EMBL" id="JAVIZC010000003">
    <property type="protein sequence ID" value="MDR6104063.1"/>
    <property type="molecule type" value="Genomic_DNA"/>
</dbReference>
<organism evidence="2 3">
    <name type="scientific">Agrobacterium larrymoorei</name>
    <dbReference type="NCBI Taxonomy" id="160699"/>
    <lineage>
        <taxon>Bacteria</taxon>
        <taxon>Pseudomonadati</taxon>
        <taxon>Pseudomonadota</taxon>
        <taxon>Alphaproteobacteria</taxon>
        <taxon>Hyphomicrobiales</taxon>
        <taxon>Rhizobiaceae</taxon>
        <taxon>Rhizobium/Agrobacterium group</taxon>
        <taxon>Agrobacterium</taxon>
    </lineage>
</organism>
<dbReference type="SUPFAM" id="SSF51905">
    <property type="entry name" value="FAD/NAD(P)-binding domain"/>
    <property type="match status" value="1"/>
</dbReference>
<dbReference type="InterPro" id="IPR002937">
    <property type="entry name" value="Amino_oxidase"/>
</dbReference>
<evidence type="ECO:0000313" key="3">
    <source>
        <dbReference type="Proteomes" id="UP001255601"/>
    </source>
</evidence>
<sequence length="482" mass="53608">MWEKTKFNTSEIHWSLPCVTFDMKKMDLEVMDISSRSRDRQALRKVAVIGSGISGLSAAWLLDKSCEVTLYESDHRLGGHANTVTVERADKAPIVVDTGFIVYNEKNYPNLVALFAHLGVQTAASDMSFAASLGGGALEYSGSDLAGLIGQKSNLFRPRFWKMVRDIMRFYKVAPDLLHDESLRDVSLGAYLDRNNYSAGFVDDHLLPMGAAIWSMTADDMRDYPLHAFIRFFVNHGLVQLSGRPQWRTVKGGSREYVSRVLAEFRGTVRLSSPVAGIRRTREGVTVVDRAGDVSVFDEVVIATHADDALALLTDADDQEQALLGAFDYTSNMAVLHSDERLMPKRKAVWSSWNYLSEPGSRGTEALCVTYWMNKLQPIDPATPLFVTLNPSRAVDPAKVIQSFDYAHPLFDAKAMAAQKKLWSLQGRRNTWFCGAHFGSGFHEDGIQSGLAVAEALSGVKRPWTVENESSRIFLSTIEEHV</sequence>
<dbReference type="GO" id="GO:0016491">
    <property type="term" value="F:oxidoreductase activity"/>
    <property type="evidence" value="ECO:0007669"/>
    <property type="project" value="InterPro"/>
</dbReference>
<dbReference type="Pfam" id="PF01593">
    <property type="entry name" value="Amino_oxidase"/>
    <property type="match status" value="1"/>
</dbReference>
<gene>
    <name evidence="2" type="ORF">QE369_004260</name>
</gene>
<evidence type="ECO:0000313" key="2">
    <source>
        <dbReference type="EMBL" id="MDR6104063.1"/>
    </source>
</evidence>
<dbReference type="PANTHER" id="PTHR42923:SF17">
    <property type="entry name" value="AMINE OXIDASE DOMAIN-CONTAINING PROTEIN"/>
    <property type="match status" value="1"/>
</dbReference>
<dbReference type="FunFam" id="1.10.405.20:FF:000001">
    <property type="entry name" value="Amine oxidase"/>
    <property type="match status" value="1"/>
</dbReference>
<dbReference type="AlphaFoldDB" id="A0AAJ2EUW4"/>
<reference evidence="2" key="1">
    <citation type="submission" date="2023-08" db="EMBL/GenBank/DDBJ databases">
        <title>Functional and genomic diversity of the sorghum phyllosphere microbiome.</title>
        <authorList>
            <person name="Shade A."/>
        </authorList>
    </citation>
    <scope>NUCLEOTIDE SEQUENCE</scope>
    <source>
        <strain evidence="2">SORGH_AS_0974</strain>
    </source>
</reference>